<comment type="caution">
    <text evidence="2">The sequence shown here is derived from an EMBL/GenBank/DDBJ whole genome shotgun (WGS) entry which is preliminary data.</text>
</comment>
<protein>
    <submittedName>
        <fullName evidence="2">Uncharacterized protein</fullName>
    </submittedName>
</protein>
<accession>A0A0F9INC5</accession>
<feature type="transmembrane region" description="Helical" evidence="1">
    <location>
        <begin position="88"/>
        <end position="105"/>
    </location>
</feature>
<proteinExistence type="predicted"/>
<gene>
    <name evidence="2" type="ORF">LCGC14_1636380</name>
</gene>
<feature type="transmembrane region" description="Helical" evidence="1">
    <location>
        <begin position="111"/>
        <end position="129"/>
    </location>
</feature>
<evidence type="ECO:0000313" key="2">
    <source>
        <dbReference type="EMBL" id="KKM21344.1"/>
    </source>
</evidence>
<reference evidence="2" key="1">
    <citation type="journal article" date="2015" name="Nature">
        <title>Complex archaea that bridge the gap between prokaryotes and eukaryotes.</title>
        <authorList>
            <person name="Spang A."/>
            <person name="Saw J.H."/>
            <person name="Jorgensen S.L."/>
            <person name="Zaremba-Niedzwiedzka K."/>
            <person name="Martijn J."/>
            <person name="Lind A.E."/>
            <person name="van Eijk R."/>
            <person name="Schleper C."/>
            <person name="Guy L."/>
            <person name="Ettema T.J."/>
        </authorList>
    </citation>
    <scope>NUCLEOTIDE SEQUENCE</scope>
</reference>
<keyword evidence="1" id="KW-0812">Transmembrane</keyword>
<dbReference type="AlphaFoldDB" id="A0A0F9INC5"/>
<evidence type="ECO:0000256" key="1">
    <source>
        <dbReference type="SAM" id="Phobius"/>
    </source>
</evidence>
<feature type="transmembrane region" description="Helical" evidence="1">
    <location>
        <begin position="30"/>
        <end position="53"/>
    </location>
</feature>
<feature type="transmembrane region" description="Helical" evidence="1">
    <location>
        <begin position="59"/>
        <end position="76"/>
    </location>
</feature>
<feature type="transmembrane region" description="Helical" evidence="1">
    <location>
        <begin position="168"/>
        <end position="187"/>
    </location>
</feature>
<name>A0A0F9INC5_9ZZZZ</name>
<organism evidence="2">
    <name type="scientific">marine sediment metagenome</name>
    <dbReference type="NCBI Taxonomy" id="412755"/>
    <lineage>
        <taxon>unclassified sequences</taxon>
        <taxon>metagenomes</taxon>
        <taxon>ecological metagenomes</taxon>
    </lineage>
</organism>
<sequence>MNPDALSDLVLLLVCATVAWRDLRTRPAIAVGAGLIGLAALLGVLRFSGVAMVYGPHRFFSLLAACVAFTLLAAGLRWPDAAIARRAAAVGRCVVVVGGVGVALTVMGVGLWSQIVPGLSALVIVWTALQQRRALAIVGALLLVGSFAVAATGKPGTLYLDYFNSTQALHYLLAAGIALLALPRLSAQADASAPPA</sequence>
<feature type="transmembrane region" description="Helical" evidence="1">
    <location>
        <begin position="134"/>
        <end position="153"/>
    </location>
</feature>
<keyword evidence="1" id="KW-1133">Transmembrane helix</keyword>
<dbReference type="EMBL" id="LAZR01013573">
    <property type="protein sequence ID" value="KKM21344.1"/>
    <property type="molecule type" value="Genomic_DNA"/>
</dbReference>
<keyword evidence="1" id="KW-0472">Membrane</keyword>